<protein>
    <submittedName>
        <fullName evidence="2">Uncharacterized protein</fullName>
    </submittedName>
</protein>
<gene>
    <name evidence="2" type="ORF">FHR38_002495</name>
</gene>
<name>A0A7W7SPV8_9ACTN</name>
<feature type="region of interest" description="Disordered" evidence="1">
    <location>
        <begin position="42"/>
        <end position="97"/>
    </location>
</feature>
<evidence type="ECO:0000313" key="2">
    <source>
        <dbReference type="EMBL" id="MBB4958762.1"/>
    </source>
</evidence>
<organism evidence="2 3">
    <name type="scientific">Micromonospora polyrhachis</name>
    <dbReference type="NCBI Taxonomy" id="1282883"/>
    <lineage>
        <taxon>Bacteria</taxon>
        <taxon>Bacillati</taxon>
        <taxon>Actinomycetota</taxon>
        <taxon>Actinomycetes</taxon>
        <taxon>Micromonosporales</taxon>
        <taxon>Micromonosporaceae</taxon>
        <taxon>Micromonospora</taxon>
    </lineage>
</organism>
<keyword evidence="3" id="KW-1185">Reference proteome</keyword>
<sequence>MLNGWLRSTDGLPAARLAADGSVDDVSTSALGVEPLPFSGWLPGLSERGWGTTRWPKFPADALNPPSGVSAGGSMPPPETGAAPAIGPNGLGREGSG</sequence>
<dbReference type="EMBL" id="JACHJW010000001">
    <property type="protein sequence ID" value="MBB4958762.1"/>
    <property type="molecule type" value="Genomic_DNA"/>
</dbReference>
<comment type="caution">
    <text evidence="2">The sequence shown here is derived from an EMBL/GenBank/DDBJ whole genome shotgun (WGS) entry which is preliminary data.</text>
</comment>
<dbReference type="Proteomes" id="UP000578819">
    <property type="component" value="Unassembled WGS sequence"/>
</dbReference>
<proteinExistence type="predicted"/>
<dbReference type="RefSeq" id="WP_246448073.1">
    <property type="nucleotide sequence ID" value="NZ_JACHJW010000001.1"/>
</dbReference>
<evidence type="ECO:0000256" key="1">
    <source>
        <dbReference type="SAM" id="MobiDB-lite"/>
    </source>
</evidence>
<reference evidence="2 3" key="1">
    <citation type="submission" date="2020-08" db="EMBL/GenBank/DDBJ databases">
        <title>Sequencing the genomes of 1000 actinobacteria strains.</title>
        <authorList>
            <person name="Klenk H.-P."/>
        </authorList>
    </citation>
    <scope>NUCLEOTIDE SEQUENCE [LARGE SCALE GENOMIC DNA]</scope>
    <source>
        <strain evidence="2 3">DSM 45886</strain>
    </source>
</reference>
<dbReference type="AlphaFoldDB" id="A0A7W7SPV8"/>
<evidence type="ECO:0000313" key="3">
    <source>
        <dbReference type="Proteomes" id="UP000578819"/>
    </source>
</evidence>
<accession>A0A7W7SPV8</accession>